<reference evidence="2" key="1">
    <citation type="submission" date="2020-08" db="EMBL/GenBank/DDBJ databases">
        <title>Multicomponent nature underlies the extraordinary mechanical properties of spider dragline silk.</title>
        <authorList>
            <person name="Kono N."/>
            <person name="Nakamura H."/>
            <person name="Mori M."/>
            <person name="Yoshida Y."/>
            <person name="Ohtoshi R."/>
            <person name="Malay A.D."/>
            <person name="Moran D.A.P."/>
            <person name="Tomita M."/>
            <person name="Numata K."/>
            <person name="Arakawa K."/>
        </authorList>
    </citation>
    <scope>NUCLEOTIDE SEQUENCE</scope>
</reference>
<evidence type="ECO:0000256" key="1">
    <source>
        <dbReference type="SAM" id="MobiDB-lite"/>
    </source>
</evidence>
<keyword evidence="3" id="KW-1185">Reference proteome</keyword>
<name>A0A8X6T7U5_NEPPI</name>
<feature type="region of interest" description="Disordered" evidence="1">
    <location>
        <begin position="128"/>
        <end position="307"/>
    </location>
</feature>
<proteinExistence type="predicted"/>
<dbReference type="OrthoDB" id="6436482at2759"/>
<evidence type="ECO:0000313" key="2">
    <source>
        <dbReference type="EMBL" id="GFS80133.1"/>
    </source>
</evidence>
<dbReference type="EMBL" id="BMAW01097540">
    <property type="protein sequence ID" value="GFS80133.1"/>
    <property type="molecule type" value="Genomic_DNA"/>
</dbReference>
<comment type="caution">
    <text evidence="2">The sequence shown here is derived from an EMBL/GenBank/DDBJ whole genome shotgun (WGS) entry which is preliminary data.</text>
</comment>
<feature type="region of interest" description="Disordered" evidence="1">
    <location>
        <begin position="321"/>
        <end position="346"/>
    </location>
</feature>
<protein>
    <recommendedName>
        <fullName evidence="4">Apple domain-containing protein</fullName>
    </recommendedName>
</protein>
<dbReference type="Proteomes" id="UP000887013">
    <property type="component" value="Unassembled WGS sequence"/>
</dbReference>
<feature type="compositionally biased region" description="Low complexity" evidence="1">
    <location>
        <begin position="128"/>
        <end position="304"/>
    </location>
</feature>
<gene>
    <name evidence="2" type="primary">AVEN_74540_1</name>
    <name evidence="2" type="ORF">NPIL_375361</name>
</gene>
<sequence>MSDVALFQTTTTQFYFWFEDKIHNDWILESYEDSYMITCLQKCRNDPNCTGLALGPLPEESENYARTCYTLWDINEVDCEEEEDCKKEGFQVYHISKPITTTTQIPSTTKAPTTTSTTEIPITTTTEKMTTTTTQAATTTTTERPTTTTKVPTTTTTTEAPTTTTKAPTTTTKASTTTTTKAPTTTTTKAPTTTTTRVPTTTTTKAPTTTTEVPSTTTTTETPTTITTTEAPTTTTTTENPTTTTTKAPTTTTKAPTTTTEPTTTTTKATTTTTTKPTTTTEKPTTTTEKPTTTTVAPTTTKAPKCAGGYGGNSYYNDCKEKPTLDKPGKRKGNTPDKDYEDDYEGGDCQGTVTSIMCEAPRDQKHVTGLTATVPLFSDASMKVKCKNQYQRNVFEMDSKKSTHNPFGGVMECKSDQTITGIDLCFEDSLKYVAIECNTLVPTYKLDSTVDSSGNSKQDPGNALCADDKAMISLKLSKDDNGDISVKIGCAKITK</sequence>
<feature type="compositionally biased region" description="Basic and acidic residues" evidence="1">
    <location>
        <begin position="321"/>
        <end position="338"/>
    </location>
</feature>
<accession>A0A8X6T7U5</accession>
<evidence type="ECO:0000313" key="3">
    <source>
        <dbReference type="Proteomes" id="UP000887013"/>
    </source>
</evidence>
<evidence type="ECO:0008006" key="4">
    <source>
        <dbReference type="Google" id="ProtNLM"/>
    </source>
</evidence>
<dbReference type="AlphaFoldDB" id="A0A8X6T7U5"/>
<organism evidence="2 3">
    <name type="scientific">Nephila pilipes</name>
    <name type="common">Giant wood spider</name>
    <name type="synonym">Nephila maculata</name>
    <dbReference type="NCBI Taxonomy" id="299642"/>
    <lineage>
        <taxon>Eukaryota</taxon>
        <taxon>Metazoa</taxon>
        <taxon>Ecdysozoa</taxon>
        <taxon>Arthropoda</taxon>
        <taxon>Chelicerata</taxon>
        <taxon>Arachnida</taxon>
        <taxon>Araneae</taxon>
        <taxon>Araneomorphae</taxon>
        <taxon>Entelegynae</taxon>
        <taxon>Araneoidea</taxon>
        <taxon>Nephilidae</taxon>
        <taxon>Nephila</taxon>
    </lineage>
</organism>